<dbReference type="AlphaFoldDB" id="A0A167IQP9"/>
<dbReference type="InterPro" id="IPR019185">
    <property type="entry name" value="Integral_membrane_SYS1-rel"/>
</dbReference>
<evidence type="ECO:0000313" key="11">
    <source>
        <dbReference type="EMBL" id="KZO92861.1"/>
    </source>
</evidence>
<dbReference type="GO" id="GO:0034067">
    <property type="term" value="P:protein localization to Golgi apparatus"/>
    <property type="evidence" value="ECO:0007669"/>
    <property type="project" value="TreeGrafter"/>
</dbReference>
<evidence type="ECO:0000256" key="2">
    <source>
        <dbReference type="ARBA" id="ARBA00008160"/>
    </source>
</evidence>
<feature type="transmembrane region" description="Helical" evidence="10">
    <location>
        <begin position="141"/>
        <end position="161"/>
    </location>
</feature>
<evidence type="ECO:0000256" key="10">
    <source>
        <dbReference type="SAM" id="Phobius"/>
    </source>
</evidence>
<evidence type="ECO:0000256" key="7">
    <source>
        <dbReference type="ARBA" id="ARBA00023034"/>
    </source>
</evidence>
<dbReference type="PANTHER" id="PTHR12952">
    <property type="entry name" value="SYS1"/>
    <property type="match status" value="1"/>
</dbReference>
<organism evidence="11 12">
    <name type="scientific">Calocera viscosa (strain TUFC12733)</name>
    <dbReference type="NCBI Taxonomy" id="1330018"/>
    <lineage>
        <taxon>Eukaryota</taxon>
        <taxon>Fungi</taxon>
        <taxon>Dikarya</taxon>
        <taxon>Basidiomycota</taxon>
        <taxon>Agaricomycotina</taxon>
        <taxon>Dacrymycetes</taxon>
        <taxon>Dacrymycetales</taxon>
        <taxon>Dacrymycetaceae</taxon>
        <taxon>Calocera</taxon>
    </lineage>
</organism>
<feature type="transmembrane region" description="Helical" evidence="10">
    <location>
        <begin position="167"/>
        <end position="184"/>
    </location>
</feature>
<dbReference type="PANTHER" id="PTHR12952:SF0">
    <property type="entry name" value="PROTEIN SYS1 HOMOLOG"/>
    <property type="match status" value="1"/>
</dbReference>
<accession>A0A167IQP9</accession>
<keyword evidence="5" id="KW-0653">Protein transport</keyword>
<keyword evidence="6 10" id="KW-1133">Transmembrane helix</keyword>
<evidence type="ECO:0000256" key="3">
    <source>
        <dbReference type="ARBA" id="ARBA00022448"/>
    </source>
</evidence>
<evidence type="ECO:0000256" key="9">
    <source>
        <dbReference type="SAM" id="MobiDB-lite"/>
    </source>
</evidence>
<keyword evidence="8 10" id="KW-0472">Membrane</keyword>
<evidence type="ECO:0000256" key="6">
    <source>
        <dbReference type="ARBA" id="ARBA00022989"/>
    </source>
</evidence>
<comment type="subcellular location">
    <subcellularLocation>
        <location evidence="1">Golgi apparatus membrane</location>
        <topology evidence="1">Multi-pass membrane protein</topology>
    </subcellularLocation>
</comment>
<dbReference type="OrthoDB" id="542931at2759"/>
<dbReference type="Proteomes" id="UP000076738">
    <property type="component" value="Unassembled WGS sequence"/>
</dbReference>
<dbReference type="GO" id="GO:0005829">
    <property type="term" value="C:cytosol"/>
    <property type="evidence" value="ECO:0007669"/>
    <property type="project" value="GOC"/>
</dbReference>
<feature type="compositionally biased region" description="Low complexity" evidence="9">
    <location>
        <begin position="85"/>
        <end position="100"/>
    </location>
</feature>
<evidence type="ECO:0000256" key="1">
    <source>
        <dbReference type="ARBA" id="ARBA00004653"/>
    </source>
</evidence>
<keyword evidence="7" id="KW-0333">Golgi apparatus</keyword>
<reference evidence="11 12" key="1">
    <citation type="journal article" date="2016" name="Mol. Biol. Evol.">
        <title>Comparative Genomics of Early-Diverging Mushroom-Forming Fungi Provides Insights into the Origins of Lignocellulose Decay Capabilities.</title>
        <authorList>
            <person name="Nagy L.G."/>
            <person name="Riley R."/>
            <person name="Tritt A."/>
            <person name="Adam C."/>
            <person name="Daum C."/>
            <person name="Floudas D."/>
            <person name="Sun H."/>
            <person name="Yadav J.S."/>
            <person name="Pangilinan J."/>
            <person name="Larsson K.H."/>
            <person name="Matsuura K."/>
            <person name="Barry K."/>
            <person name="Labutti K."/>
            <person name="Kuo R."/>
            <person name="Ohm R.A."/>
            <person name="Bhattacharya S.S."/>
            <person name="Shirouzu T."/>
            <person name="Yoshinaga Y."/>
            <person name="Martin F.M."/>
            <person name="Grigoriev I.V."/>
            <person name="Hibbett D.S."/>
        </authorList>
    </citation>
    <scope>NUCLEOTIDE SEQUENCE [LARGE SCALE GENOMIC DNA]</scope>
    <source>
        <strain evidence="11 12">TUFC12733</strain>
    </source>
</reference>
<protein>
    <recommendedName>
        <fullName evidence="13">Integral membrane protein S linking to the trans Golgi network-domain-containing protein</fullName>
    </recommendedName>
</protein>
<keyword evidence="12" id="KW-1185">Reference proteome</keyword>
<dbReference type="GO" id="GO:0005802">
    <property type="term" value="C:trans-Golgi network"/>
    <property type="evidence" value="ECO:0007669"/>
    <property type="project" value="TreeGrafter"/>
</dbReference>
<feature type="transmembrane region" description="Helical" evidence="10">
    <location>
        <begin position="114"/>
        <end position="134"/>
    </location>
</feature>
<evidence type="ECO:0000256" key="4">
    <source>
        <dbReference type="ARBA" id="ARBA00022692"/>
    </source>
</evidence>
<evidence type="ECO:0000256" key="8">
    <source>
        <dbReference type="ARBA" id="ARBA00023136"/>
    </source>
</evidence>
<name>A0A167IQP9_CALVF</name>
<evidence type="ECO:0008006" key="13">
    <source>
        <dbReference type="Google" id="ProtNLM"/>
    </source>
</evidence>
<proteinExistence type="inferred from homology"/>
<keyword evidence="3" id="KW-0813">Transport</keyword>
<sequence length="224" mass="24974">MPGRPRLRLQGWDPLLLLSQIVLLQTLHYLALSLLLPLLLSLLTDAGYLEYLGGRATVGMILDWRQLAGQRSSPEWGWDHPSTHAHAPSPSTPFASSSDPPDALARLPDARRSWVLAIGWLLCSCVDISFLYYVIRRPTYILDFSLTLLFVHLLLTTGYAHALPLSIFFWIIMGLCAATMVVFAEQLCVRRELREGIGSVAQQAEEDEEQERIEMGGMGGVSID</sequence>
<dbReference type="GO" id="GO:0000139">
    <property type="term" value="C:Golgi membrane"/>
    <property type="evidence" value="ECO:0007669"/>
    <property type="project" value="UniProtKB-SubCell"/>
</dbReference>
<gene>
    <name evidence="11" type="ORF">CALVIDRAFT_540535</name>
</gene>
<dbReference type="EMBL" id="KV417306">
    <property type="protein sequence ID" value="KZO92861.1"/>
    <property type="molecule type" value="Genomic_DNA"/>
</dbReference>
<dbReference type="GO" id="GO:0043001">
    <property type="term" value="P:Golgi to plasma membrane protein transport"/>
    <property type="evidence" value="ECO:0007669"/>
    <property type="project" value="TreeGrafter"/>
</dbReference>
<evidence type="ECO:0000313" key="12">
    <source>
        <dbReference type="Proteomes" id="UP000076738"/>
    </source>
</evidence>
<dbReference type="STRING" id="1330018.A0A167IQP9"/>
<evidence type="ECO:0000256" key="5">
    <source>
        <dbReference type="ARBA" id="ARBA00022927"/>
    </source>
</evidence>
<feature type="region of interest" description="Disordered" evidence="9">
    <location>
        <begin position="75"/>
        <end position="100"/>
    </location>
</feature>
<feature type="transmembrane region" description="Helical" evidence="10">
    <location>
        <begin position="21"/>
        <end position="43"/>
    </location>
</feature>
<keyword evidence="4 10" id="KW-0812">Transmembrane</keyword>
<dbReference type="Pfam" id="PF09801">
    <property type="entry name" value="SYS1"/>
    <property type="match status" value="2"/>
</dbReference>
<dbReference type="GO" id="GO:0006895">
    <property type="term" value="P:Golgi to endosome transport"/>
    <property type="evidence" value="ECO:0007669"/>
    <property type="project" value="TreeGrafter"/>
</dbReference>
<comment type="similarity">
    <text evidence="2">Belongs to the SYS1 family.</text>
</comment>